<accession>A0A317K620</accession>
<dbReference type="Gene3D" id="1.10.490.110">
    <property type="entry name" value="Uncharacterized conserved protein DUF2267"/>
    <property type="match status" value="1"/>
</dbReference>
<name>A0A317K620_9ACTN</name>
<dbReference type="Proteomes" id="UP000245683">
    <property type="component" value="Unassembled WGS sequence"/>
</dbReference>
<protein>
    <submittedName>
        <fullName evidence="1">DUF2267 domain-containing protein</fullName>
    </submittedName>
</protein>
<proteinExistence type="predicted"/>
<dbReference type="Pfam" id="PF10025">
    <property type="entry name" value="DUF2267"/>
    <property type="match status" value="1"/>
</dbReference>
<dbReference type="InterPro" id="IPR018727">
    <property type="entry name" value="DUF2267"/>
</dbReference>
<comment type="caution">
    <text evidence="1">The sequence shown here is derived from an EMBL/GenBank/DDBJ whole genome shotgun (WGS) entry which is preliminary data.</text>
</comment>
<dbReference type="OrthoDB" id="952780at2"/>
<evidence type="ECO:0000313" key="1">
    <source>
        <dbReference type="EMBL" id="PWU48549.1"/>
    </source>
</evidence>
<dbReference type="AlphaFoldDB" id="A0A317K620"/>
<organism evidence="1 2">
    <name type="scientific">Micromonospora globispora</name>
    <dbReference type="NCBI Taxonomy" id="1450148"/>
    <lineage>
        <taxon>Bacteria</taxon>
        <taxon>Bacillati</taxon>
        <taxon>Actinomycetota</taxon>
        <taxon>Actinomycetes</taxon>
        <taxon>Micromonosporales</taxon>
        <taxon>Micromonosporaceae</taxon>
        <taxon>Micromonospora</taxon>
    </lineage>
</organism>
<sequence length="134" mass="14272">MDDNQFIDAVARRSGTSTEQATALTRATLTTVAERIDGGEARDLATQLPEGLRPYAFAASETAERFGFDVFVQRIAGRADVDPALAEAGARAVFDTLREAVAADEYEDVVSQLPSELAQVANPVAPFNVQQGPS</sequence>
<evidence type="ECO:0000313" key="2">
    <source>
        <dbReference type="Proteomes" id="UP000245683"/>
    </source>
</evidence>
<keyword evidence="2" id="KW-1185">Reference proteome</keyword>
<reference evidence="2" key="1">
    <citation type="submission" date="2018-05" db="EMBL/GenBank/DDBJ databases">
        <title>Micromonospora globispora sp. nov. and Micromonospora rugosa sp. nov., isolated from marine sediment.</title>
        <authorList>
            <person name="Carro L."/>
            <person name="Aysel V."/>
            <person name="Cetin D."/>
            <person name="Igual J.M."/>
            <person name="Klenk H.-P."/>
            <person name="Trujillo M.E."/>
            <person name="Sahin N."/>
        </authorList>
    </citation>
    <scope>NUCLEOTIDE SEQUENCE [LARGE SCALE GENOMIC DNA]</scope>
    <source>
        <strain evidence="2">S2904</strain>
    </source>
</reference>
<dbReference type="EMBL" id="QGSV01000156">
    <property type="protein sequence ID" value="PWU48549.1"/>
    <property type="molecule type" value="Genomic_DNA"/>
</dbReference>
<dbReference type="InterPro" id="IPR038282">
    <property type="entry name" value="DUF2267_sf"/>
</dbReference>
<gene>
    <name evidence="1" type="ORF">DLJ46_11740</name>
</gene>